<evidence type="ECO:0000256" key="2">
    <source>
        <dbReference type="ARBA" id="ARBA00001947"/>
    </source>
</evidence>
<keyword evidence="5" id="KW-0808">Transferase</keyword>
<evidence type="ECO:0000256" key="10">
    <source>
        <dbReference type="ARBA" id="ARBA00048968"/>
    </source>
</evidence>
<keyword evidence="7" id="KW-0378">Hydrolase</keyword>
<evidence type="ECO:0000256" key="9">
    <source>
        <dbReference type="ARBA" id="ARBA00047989"/>
    </source>
</evidence>
<dbReference type="InterPro" id="IPR003730">
    <property type="entry name" value="Cu_polyphenol_OxRdtase"/>
</dbReference>
<dbReference type="Gene3D" id="3.60.140.10">
    <property type="entry name" value="CNF1/YfiH-like putative cysteine hydrolases"/>
    <property type="match status" value="1"/>
</dbReference>
<gene>
    <name evidence="13" type="primary">pgeF</name>
    <name evidence="13" type="ORF">KKP3000_000361</name>
</gene>
<protein>
    <recommendedName>
        <fullName evidence="12">Purine nucleoside phosphorylase</fullName>
    </recommendedName>
</protein>
<comment type="similarity">
    <text evidence="4 12">Belongs to the purine nucleoside phosphorylase YfiH/LACC1 family.</text>
</comment>
<evidence type="ECO:0000256" key="6">
    <source>
        <dbReference type="ARBA" id="ARBA00022723"/>
    </source>
</evidence>
<dbReference type="InterPro" id="IPR011324">
    <property type="entry name" value="Cytotoxic_necrot_fac-like_cat"/>
</dbReference>
<evidence type="ECO:0000256" key="8">
    <source>
        <dbReference type="ARBA" id="ARBA00022833"/>
    </source>
</evidence>
<evidence type="ECO:0000256" key="11">
    <source>
        <dbReference type="ARBA" id="ARBA00049893"/>
    </source>
</evidence>
<keyword evidence="14" id="KW-1185">Reference proteome</keyword>
<evidence type="ECO:0000256" key="1">
    <source>
        <dbReference type="ARBA" id="ARBA00000553"/>
    </source>
</evidence>
<comment type="catalytic activity">
    <reaction evidence="1">
        <text>inosine + phosphate = alpha-D-ribose 1-phosphate + hypoxanthine</text>
        <dbReference type="Rhea" id="RHEA:27646"/>
        <dbReference type="ChEBI" id="CHEBI:17368"/>
        <dbReference type="ChEBI" id="CHEBI:17596"/>
        <dbReference type="ChEBI" id="CHEBI:43474"/>
        <dbReference type="ChEBI" id="CHEBI:57720"/>
        <dbReference type="EC" id="2.4.2.1"/>
    </reaction>
    <physiologicalReaction direction="left-to-right" evidence="1">
        <dbReference type="Rhea" id="RHEA:27647"/>
    </physiologicalReaction>
</comment>
<accession>A0ABV5AH36</accession>
<dbReference type="SUPFAM" id="SSF64438">
    <property type="entry name" value="CNF1/YfiH-like putative cysteine hydrolases"/>
    <property type="match status" value="1"/>
</dbReference>
<evidence type="ECO:0000256" key="7">
    <source>
        <dbReference type="ARBA" id="ARBA00022801"/>
    </source>
</evidence>
<name>A0ABV5AH36_9BACL</name>
<dbReference type="PANTHER" id="PTHR30616">
    <property type="entry name" value="UNCHARACTERIZED PROTEIN YFIH"/>
    <property type="match status" value="1"/>
</dbReference>
<comment type="catalytic activity">
    <reaction evidence="9">
        <text>adenosine + H2O + H(+) = inosine + NH4(+)</text>
        <dbReference type="Rhea" id="RHEA:24408"/>
        <dbReference type="ChEBI" id="CHEBI:15377"/>
        <dbReference type="ChEBI" id="CHEBI:15378"/>
        <dbReference type="ChEBI" id="CHEBI:16335"/>
        <dbReference type="ChEBI" id="CHEBI:17596"/>
        <dbReference type="ChEBI" id="CHEBI:28938"/>
        <dbReference type="EC" id="3.5.4.4"/>
    </reaction>
    <physiologicalReaction direction="left-to-right" evidence="9">
        <dbReference type="Rhea" id="RHEA:24409"/>
    </physiologicalReaction>
</comment>
<dbReference type="InterPro" id="IPR038371">
    <property type="entry name" value="Cu_polyphenol_OxRdtase_sf"/>
</dbReference>
<dbReference type="EMBL" id="JBDXSU010000012">
    <property type="protein sequence ID" value="MFB5191587.1"/>
    <property type="molecule type" value="Genomic_DNA"/>
</dbReference>
<sequence length="268" mass="29094">MLTNWSQQQSSIGVQPEWTDAGVRALFTFRHHPEDATRSLNFAFQDGTSPEATVANRALVAAQMGVDVESLVFIRQVHGTDVAVVGAAHRGMGVLSSDADRIAADAMVTDDIGITLCILTADCVPVLFYDPVHRAVGAAHSGWRGTVGHICDRVVEAMTREFGTRASDLRVSIGPSIRSCCYEVDDVVAEPVTRAFARAQVITPRFGKPGKYWFSMQGAIRFDLEQLGVPRDAIEDTGLCTSCRVNHLFSHRREQGRAGRLAALIALA</sequence>
<keyword evidence="8" id="KW-0862">Zinc</keyword>
<evidence type="ECO:0000256" key="12">
    <source>
        <dbReference type="RuleBase" id="RU361274"/>
    </source>
</evidence>
<evidence type="ECO:0000313" key="13">
    <source>
        <dbReference type="EMBL" id="MFB5191587.1"/>
    </source>
</evidence>
<evidence type="ECO:0000256" key="3">
    <source>
        <dbReference type="ARBA" id="ARBA00003215"/>
    </source>
</evidence>
<dbReference type="CDD" id="cd16833">
    <property type="entry name" value="YfiH"/>
    <property type="match status" value="1"/>
</dbReference>
<evidence type="ECO:0000256" key="4">
    <source>
        <dbReference type="ARBA" id="ARBA00007353"/>
    </source>
</evidence>
<dbReference type="NCBIfam" id="TIGR00726">
    <property type="entry name" value="peptidoglycan editing factor PgeF"/>
    <property type="match status" value="1"/>
</dbReference>
<comment type="catalytic activity">
    <reaction evidence="10">
        <text>adenosine + phosphate = alpha-D-ribose 1-phosphate + adenine</text>
        <dbReference type="Rhea" id="RHEA:27642"/>
        <dbReference type="ChEBI" id="CHEBI:16335"/>
        <dbReference type="ChEBI" id="CHEBI:16708"/>
        <dbReference type="ChEBI" id="CHEBI:43474"/>
        <dbReference type="ChEBI" id="CHEBI:57720"/>
        <dbReference type="EC" id="2.4.2.1"/>
    </reaction>
    <physiologicalReaction direction="left-to-right" evidence="10">
        <dbReference type="Rhea" id="RHEA:27643"/>
    </physiologicalReaction>
</comment>
<reference evidence="13 14" key="1">
    <citation type="journal article" date="2024" name="Int. J. Mol. Sci.">
        <title>Exploration of Alicyclobacillus spp. Genome in Search of Antibiotic Resistance.</title>
        <authorList>
            <person name="Bucka-Kolendo J."/>
            <person name="Kiousi D.E."/>
            <person name="Dekowska A."/>
            <person name="Mikolajczuk-Szczyrba A."/>
            <person name="Karadedos D.M."/>
            <person name="Michael P."/>
            <person name="Galanis A."/>
            <person name="Sokolowska B."/>
        </authorList>
    </citation>
    <scope>NUCLEOTIDE SEQUENCE [LARGE SCALE GENOMIC DNA]</scope>
    <source>
        <strain evidence="13 14">KKP 3000</strain>
    </source>
</reference>
<dbReference type="PANTHER" id="PTHR30616:SF2">
    <property type="entry name" value="PURINE NUCLEOSIDE PHOSPHORYLASE LACC1"/>
    <property type="match status" value="1"/>
</dbReference>
<dbReference type="Proteomes" id="UP001579974">
    <property type="component" value="Unassembled WGS sequence"/>
</dbReference>
<comment type="function">
    <text evidence="3">Purine nucleoside enzyme that catalyzes the phosphorolysis of adenosine and inosine nucleosides, yielding D-ribose 1-phosphate and the respective free bases, adenine and hypoxanthine. Also catalyzes the phosphorolysis of S-methyl-5'-thioadenosine into adenine and S-methyl-5-thio-alpha-D-ribose 1-phosphate. Also has adenosine deaminase activity.</text>
</comment>
<comment type="caution">
    <text evidence="13">The sequence shown here is derived from an EMBL/GenBank/DDBJ whole genome shotgun (WGS) entry which is preliminary data.</text>
</comment>
<comment type="cofactor">
    <cofactor evidence="2">
        <name>Zn(2+)</name>
        <dbReference type="ChEBI" id="CHEBI:29105"/>
    </cofactor>
</comment>
<evidence type="ECO:0000256" key="5">
    <source>
        <dbReference type="ARBA" id="ARBA00022679"/>
    </source>
</evidence>
<keyword evidence="6" id="KW-0479">Metal-binding</keyword>
<dbReference type="Pfam" id="PF02578">
    <property type="entry name" value="Cu-oxidase_4"/>
    <property type="match status" value="1"/>
</dbReference>
<organism evidence="13 14">
    <name type="scientific">Alicyclobacillus fastidiosus</name>
    <dbReference type="NCBI Taxonomy" id="392011"/>
    <lineage>
        <taxon>Bacteria</taxon>
        <taxon>Bacillati</taxon>
        <taxon>Bacillota</taxon>
        <taxon>Bacilli</taxon>
        <taxon>Bacillales</taxon>
        <taxon>Alicyclobacillaceae</taxon>
        <taxon>Alicyclobacillus</taxon>
    </lineage>
</organism>
<proteinExistence type="inferred from homology"/>
<comment type="catalytic activity">
    <reaction evidence="11">
        <text>S-methyl-5'-thioadenosine + phosphate = 5-(methylsulfanyl)-alpha-D-ribose 1-phosphate + adenine</text>
        <dbReference type="Rhea" id="RHEA:11852"/>
        <dbReference type="ChEBI" id="CHEBI:16708"/>
        <dbReference type="ChEBI" id="CHEBI:17509"/>
        <dbReference type="ChEBI" id="CHEBI:43474"/>
        <dbReference type="ChEBI" id="CHEBI:58533"/>
        <dbReference type="EC" id="2.4.2.28"/>
    </reaction>
    <physiologicalReaction direction="left-to-right" evidence="11">
        <dbReference type="Rhea" id="RHEA:11853"/>
    </physiologicalReaction>
</comment>
<evidence type="ECO:0000313" key="14">
    <source>
        <dbReference type="Proteomes" id="UP001579974"/>
    </source>
</evidence>